<dbReference type="EMBL" id="KB405089">
    <property type="protein sequence ID" value="EMF53164.1"/>
    <property type="molecule type" value="Genomic_DNA"/>
</dbReference>
<gene>
    <name evidence="2" type="ORF">SBD_4709</name>
</gene>
<dbReference type="Proteomes" id="UP000030760">
    <property type="component" value="Unassembled WGS sequence"/>
</dbReference>
<proteinExistence type="predicted"/>
<name>M3FM64_9ACTN</name>
<accession>M3FM64</accession>
<evidence type="ECO:0000313" key="2">
    <source>
        <dbReference type="EMBL" id="EMF53164.1"/>
    </source>
</evidence>
<protein>
    <submittedName>
        <fullName evidence="2">Uncharacterized protein</fullName>
    </submittedName>
</protein>
<dbReference type="AlphaFoldDB" id="M3FM64"/>
<feature type="compositionally biased region" description="Basic and acidic residues" evidence="1">
    <location>
        <begin position="1"/>
        <end position="11"/>
    </location>
</feature>
<feature type="region of interest" description="Disordered" evidence="1">
    <location>
        <begin position="1"/>
        <end position="37"/>
    </location>
</feature>
<evidence type="ECO:0000256" key="1">
    <source>
        <dbReference type="SAM" id="MobiDB-lite"/>
    </source>
</evidence>
<organism evidence="2 3">
    <name type="scientific">Streptomyces bottropensis ATCC 25435</name>
    <dbReference type="NCBI Taxonomy" id="1054862"/>
    <lineage>
        <taxon>Bacteria</taxon>
        <taxon>Bacillati</taxon>
        <taxon>Actinomycetota</taxon>
        <taxon>Actinomycetes</taxon>
        <taxon>Kitasatosporales</taxon>
        <taxon>Streptomycetaceae</taxon>
        <taxon>Streptomyces</taxon>
    </lineage>
</organism>
<sequence length="37" mass="4180">MRVARPGDEVRGGGGRADLVRGRRRRRDTRSPTKVTM</sequence>
<evidence type="ECO:0000313" key="3">
    <source>
        <dbReference type="Proteomes" id="UP000030760"/>
    </source>
</evidence>
<reference evidence="3" key="1">
    <citation type="journal article" date="2013" name="Genome Announc.">
        <title>Draft Genome Sequence of Streptomyces bottropensis ATCC 25435, a Bottromycin-Producing Actinomycete.</title>
        <authorList>
            <person name="Zhang H."/>
            <person name="Zhou W."/>
            <person name="Zhuang Y."/>
            <person name="Liang X."/>
            <person name="Liu T."/>
        </authorList>
    </citation>
    <scope>NUCLEOTIDE SEQUENCE [LARGE SCALE GENOMIC DNA]</scope>
    <source>
        <strain evidence="3">ATCC 25435</strain>
    </source>
</reference>